<keyword evidence="6" id="KW-1185">Reference proteome</keyword>
<evidence type="ECO:0000313" key="3">
    <source>
        <dbReference type="EMBL" id="CZR07895.1"/>
    </source>
</evidence>
<evidence type="ECO:0000313" key="6">
    <source>
        <dbReference type="Proteomes" id="UP000199280"/>
    </source>
</evidence>
<feature type="coiled-coil region" evidence="1">
    <location>
        <begin position="350"/>
        <end position="404"/>
    </location>
</feature>
<dbReference type="AlphaFoldDB" id="A0A143Z772"/>
<sequence length="569" mass="67169">MLYVTYSHMPKAFKRFVGKNPREVTLFEAESQMKAYQAVQTSSFFEMPQLEIKQTDTESSSALLKLELKSNEVQQEYFSLASYLEEYFLSNHMDFPDFENLQKELLKSIGPEVTVRKKKESKRWLPAFKKKDPDQENLSETLQVVKEYDFTQDFTEAEWALAESELEDTEQSERHPENLTIESEEEGPSKRNNPQDVAVAEIEIREETPIIESGSLFFEKELLWAIRQKISGWQTVLADSEQNVYEKQLAQFHLEREQEKAQLLENIMLSHERSFAYFQAEKTAELEKILEGKVTAFRIMKEKEYEEILQNVEARAKEQYAEERHLFLLRIEEEQQEQQAILERNYRYALTQLDDRLREKERIKKEELAEKGNSFLTQEYARRKAELENTIQEEKQRLRAALLEALATSQKEAKEELLKKRQTLLTEFDDQTAAELSTNKGKWLEEFIGMEREIQQTEKSKQYRIKAETYRLRAQEHLEETLREKDLQIAALRAEVDKVEKEYQLFMAKTHAEQERKEANLEMYAKEKEELNHSFKTFLEVNSQKQKAGMVLSASSFLIMVIVLLSTLL</sequence>
<dbReference type="EMBL" id="FJNB01000023">
    <property type="protein sequence ID" value="CZR07895.1"/>
    <property type="molecule type" value="Genomic_DNA"/>
</dbReference>
<keyword evidence="1" id="KW-0175">Coiled coil</keyword>
<organism evidence="3 5">
    <name type="scientific">Trichococcus ilyis</name>
    <dbReference type="NCBI Taxonomy" id="640938"/>
    <lineage>
        <taxon>Bacteria</taxon>
        <taxon>Bacillati</taxon>
        <taxon>Bacillota</taxon>
        <taxon>Bacilli</taxon>
        <taxon>Lactobacillales</taxon>
        <taxon>Carnobacteriaceae</taxon>
        <taxon>Trichococcus</taxon>
    </lineage>
</organism>
<reference evidence="3 5" key="1">
    <citation type="submission" date="2016-02" db="EMBL/GenBank/DDBJ databases">
        <authorList>
            <person name="Wen L."/>
            <person name="He K."/>
            <person name="Yang H."/>
        </authorList>
    </citation>
    <scope>NUCLEOTIDE SEQUENCE [LARGE SCALE GENOMIC DNA]</scope>
    <source>
        <strain evidence="3">Trichococcus_R210</strain>
    </source>
</reference>
<reference evidence="4 6" key="2">
    <citation type="submission" date="2016-10" db="EMBL/GenBank/DDBJ databases">
        <authorList>
            <person name="Varghese N."/>
            <person name="Submissions S."/>
        </authorList>
    </citation>
    <scope>NUCLEOTIDE SEQUENCE [LARGE SCALE GENOMIC DNA]</scope>
    <source>
        <strain evidence="4 6">DSM 22150</strain>
    </source>
</reference>
<evidence type="ECO:0000313" key="5">
    <source>
        <dbReference type="Proteomes" id="UP000076878"/>
    </source>
</evidence>
<protein>
    <submittedName>
        <fullName evidence="3">Uncharacterized protein</fullName>
    </submittedName>
</protein>
<dbReference type="Proteomes" id="UP000199280">
    <property type="component" value="Unassembled WGS sequence"/>
</dbReference>
<evidence type="ECO:0000313" key="4">
    <source>
        <dbReference type="EMBL" id="SEJ82254.1"/>
    </source>
</evidence>
<proteinExistence type="predicted"/>
<dbReference type="RefSeq" id="WP_068624278.1">
    <property type="nucleotide sequence ID" value="NZ_FJNB01000023.1"/>
</dbReference>
<name>A0A143Z772_9LACT</name>
<feature type="region of interest" description="Disordered" evidence="2">
    <location>
        <begin position="163"/>
        <end position="194"/>
    </location>
</feature>
<feature type="coiled-coil region" evidence="1">
    <location>
        <begin position="475"/>
        <end position="534"/>
    </location>
</feature>
<dbReference type="STRING" id="640938.TR210_2500"/>
<gene>
    <name evidence="4" type="ORF">SAMN05216375_12915</name>
    <name evidence="3" type="ORF">TR210_2500</name>
</gene>
<dbReference type="EMBL" id="FNYT01000029">
    <property type="protein sequence ID" value="SEJ82254.1"/>
    <property type="molecule type" value="Genomic_DNA"/>
</dbReference>
<dbReference type="Proteomes" id="UP000076878">
    <property type="component" value="Unassembled WGS sequence"/>
</dbReference>
<evidence type="ECO:0000256" key="2">
    <source>
        <dbReference type="SAM" id="MobiDB-lite"/>
    </source>
</evidence>
<accession>A0A143Z772</accession>
<evidence type="ECO:0000256" key="1">
    <source>
        <dbReference type="SAM" id="Coils"/>
    </source>
</evidence>